<evidence type="ECO:0000256" key="1">
    <source>
        <dbReference type="RuleBase" id="RU363044"/>
    </source>
</evidence>
<keyword evidence="1" id="KW-0378">Hydrolase</keyword>
<organism evidence="4 5">
    <name type="scientific">Heligmosomoides polygyrus</name>
    <name type="common">Parasitic roundworm</name>
    <dbReference type="NCBI Taxonomy" id="6339"/>
    <lineage>
        <taxon>Eukaryota</taxon>
        <taxon>Metazoa</taxon>
        <taxon>Ecdysozoa</taxon>
        <taxon>Nematoda</taxon>
        <taxon>Chromadorea</taxon>
        <taxon>Rhabditida</taxon>
        <taxon>Rhabditina</taxon>
        <taxon>Rhabditomorpha</taxon>
        <taxon>Strongyloidea</taxon>
        <taxon>Heligmosomidae</taxon>
        <taxon>Heligmosomoides</taxon>
    </lineage>
</organism>
<keyword evidence="1" id="KW-0347">Helicase</keyword>
<reference evidence="5" key="2">
    <citation type="submission" date="2019-09" db="UniProtKB">
        <authorList>
            <consortium name="WormBaseParasite"/>
        </authorList>
    </citation>
    <scope>IDENTIFICATION</scope>
</reference>
<protein>
    <recommendedName>
        <fullName evidence="1">ATP-dependent DNA helicase</fullName>
        <ecNumber evidence="1">5.6.2.3</ecNumber>
    </recommendedName>
</protein>
<dbReference type="Proteomes" id="UP000050761">
    <property type="component" value="Unassembled WGS sequence"/>
</dbReference>
<dbReference type="Pfam" id="PF05970">
    <property type="entry name" value="PIF1"/>
    <property type="match status" value="1"/>
</dbReference>
<sequence length="248" mass="28383">MACLSNGHRKIKMLLRVLLLNRKGATSFDELKTIDGHRYEKFFDATKAAGVLMTTIFSGKKLLTFKRQRLFFFSCLLCHYKISNANTLWNEVSGVYKRAIYSVYLFRHWRPHGRFRQTPSRLLNYEEHSAKGGAQYETLNEEQKTTADAILAAVDRQDNRCIFVDGLGGTGKTYLYNTIYNTVRIFCLKAGPSTLPSNILYQTKTDRRLLKVSYGEADEADSRIMLPLDRICEGEPGANILKDWPVFA</sequence>
<dbReference type="PANTHER" id="PTHR10492:SF57">
    <property type="entry name" value="ATP-DEPENDENT DNA HELICASE"/>
    <property type="match status" value="1"/>
</dbReference>
<dbReference type="GO" id="GO:0005524">
    <property type="term" value="F:ATP binding"/>
    <property type="evidence" value="ECO:0007669"/>
    <property type="project" value="UniProtKB-KW"/>
</dbReference>
<dbReference type="PANTHER" id="PTHR10492">
    <property type="match status" value="1"/>
</dbReference>
<comment type="catalytic activity">
    <reaction evidence="1">
        <text>ATP + H2O = ADP + phosphate + H(+)</text>
        <dbReference type="Rhea" id="RHEA:13065"/>
        <dbReference type="ChEBI" id="CHEBI:15377"/>
        <dbReference type="ChEBI" id="CHEBI:15378"/>
        <dbReference type="ChEBI" id="CHEBI:30616"/>
        <dbReference type="ChEBI" id="CHEBI:43474"/>
        <dbReference type="ChEBI" id="CHEBI:456216"/>
        <dbReference type="EC" id="5.6.2.3"/>
    </reaction>
</comment>
<keyword evidence="4" id="KW-1185">Reference proteome</keyword>
<accession>A0A183GVE5</accession>
<comment type="cofactor">
    <cofactor evidence="1">
        <name>Mg(2+)</name>
        <dbReference type="ChEBI" id="CHEBI:18420"/>
    </cofactor>
</comment>
<keyword evidence="1" id="KW-0547">Nucleotide-binding</keyword>
<dbReference type="SUPFAM" id="SSF52540">
    <property type="entry name" value="P-loop containing nucleoside triphosphate hydrolases"/>
    <property type="match status" value="1"/>
</dbReference>
<dbReference type="GO" id="GO:0000723">
    <property type="term" value="P:telomere maintenance"/>
    <property type="evidence" value="ECO:0007669"/>
    <property type="project" value="InterPro"/>
</dbReference>
<evidence type="ECO:0000259" key="2">
    <source>
        <dbReference type="Pfam" id="PF05970"/>
    </source>
</evidence>
<dbReference type="OrthoDB" id="272985at2759"/>
<dbReference type="AlphaFoldDB" id="A0A183GVE5"/>
<dbReference type="InterPro" id="IPR027417">
    <property type="entry name" value="P-loop_NTPase"/>
</dbReference>
<reference evidence="3 4" key="1">
    <citation type="submission" date="2018-11" db="EMBL/GenBank/DDBJ databases">
        <authorList>
            <consortium name="Pathogen Informatics"/>
        </authorList>
    </citation>
    <scope>NUCLEOTIDE SEQUENCE [LARGE SCALE GENOMIC DNA]</scope>
</reference>
<dbReference type="GO" id="GO:0006310">
    <property type="term" value="P:DNA recombination"/>
    <property type="evidence" value="ECO:0007669"/>
    <property type="project" value="UniProtKB-KW"/>
</dbReference>
<dbReference type="EMBL" id="UZAH01040544">
    <property type="protein sequence ID" value="VDP58783.1"/>
    <property type="molecule type" value="Genomic_DNA"/>
</dbReference>
<dbReference type="GO" id="GO:0043139">
    <property type="term" value="F:5'-3' DNA helicase activity"/>
    <property type="evidence" value="ECO:0007669"/>
    <property type="project" value="UniProtKB-EC"/>
</dbReference>
<evidence type="ECO:0000313" key="4">
    <source>
        <dbReference type="Proteomes" id="UP000050761"/>
    </source>
</evidence>
<dbReference type="Gene3D" id="3.40.50.300">
    <property type="entry name" value="P-loop containing nucleotide triphosphate hydrolases"/>
    <property type="match status" value="1"/>
</dbReference>
<keyword evidence="1" id="KW-0234">DNA repair</keyword>
<feature type="domain" description="DNA helicase Pif1-like DEAD-box helicase" evidence="2">
    <location>
        <begin position="139"/>
        <end position="184"/>
    </location>
</feature>
<dbReference type="WBParaSite" id="HPBE_0002666501-mRNA-1">
    <property type="protein sequence ID" value="HPBE_0002666501-mRNA-1"/>
    <property type="gene ID" value="HPBE_0002666501"/>
</dbReference>
<evidence type="ECO:0000313" key="3">
    <source>
        <dbReference type="EMBL" id="VDP58783.1"/>
    </source>
</evidence>
<accession>A0A3P8ILY8</accession>
<dbReference type="GO" id="GO:0016787">
    <property type="term" value="F:hydrolase activity"/>
    <property type="evidence" value="ECO:0007669"/>
    <property type="project" value="UniProtKB-KW"/>
</dbReference>
<dbReference type="EC" id="5.6.2.3" evidence="1"/>
<proteinExistence type="inferred from homology"/>
<name>A0A183GVE5_HELPZ</name>
<dbReference type="InterPro" id="IPR010285">
    <property type="entry name" value="DNA_helicase_pif1-like_DEAD"/>
</dbReference>
<dbReference type="GO" id="GO:0006281">
    <property type="term" value="P:DNA repair"/>
    <property type="evidence" value="ECO:0007669"/>
    <property type="project" value="UniProtKB-KW"/>
</dbReference>
<evidence type="ECO:0000313" key="5">
    <source>
        <dbReference type="WBParaSite" id="HPBE_0002666501-mRNA-1"/>
    </source>
</evidence>
<comment type="similarity">
    <text evidence="1">Belongs to the helicase family.</text>
</comment>
<keyword evidence="1" id="KW-0067">ATP-binding</keyword>
<keyword evidence="1" id="KW-0227">DNA damage</keyword>
<gene>
    <name evidence="3" type="ORF">HPBE_LOCUS26664</name>
</gene>
<keyword evidence="1" id="KW-0233">DNA recombination</keyword>